<name>A0ABS2HPP3_9ACTN</name>
<evidence type="ECO:0000313" key="3">
    <source>
        <dbReference type="Proteomes" id="UP000712045"/>
    </source>
</evidence>
<comment type="caution">
    <text evidence="2">The sequence shown here is derived from an EMBL/GenBank/DDBJ whole genome shotgun (WGS) entry which is preliminary data.</text>
</comment>
<organism evidence="2 3">
    <name type="scientific">Streptomyces durocortorensis</name>
    <dbReference type="NCBI Taxonomy" id="2811104"/>
    <lineage>
        <taxon>Bacteria</taxon>
        <taxon>Bacillati</taxon>
        <taxon>Actinomycetota</taxon>
        <taxon>Actinomycetes</taxon>
        <taxon>Kitasatosporales</taxon>
        <taxon>Streptomycetaceae</taxon>
        <taxon>Streptomyces</taxon>
    </lineage>
</organism>
<reference evidence="2 3" key="1">
    <citation type="submission" date="2021-02" db="EMBL/GenBank/DDBJ databases">
        <title>Genome Streptomyces sp. RHZ10.</title>
        <authorList>
            <person name="Besaury L."/>
        </authorList>
    </citation>
    <scope>NUCLEOTIDE SEQUENCE [LARGE SCALE GENOMIC DNA]</scope>
    <source>
        <strain evidence="2 3">RHZ10</strain>
    </source>
</reference>
<evidence type="ECO:0000313" key="2">
    <source>
        <dbReference type="EMBL" id="MBM7053021.1"/>
    </source>
</evidence>
<dbReference type="EMBL" id="JAFEUF010000010">
    <property type="protein sequence ID" value="MBM7053021.1"/>
    <property type="molecule type" value="Genomic_DNA"/>
</dbReference>
<dbReference type="Proteomes" id="UP000712045">
    <property type="component" value="Unassembled WGS sequence"/>
</dbReference>
<protein>
    <submittedName>
        <fullName evidence="2">Uncharacterized protein</fullName>
    </submittedName>
</protein>
<feature type="region of interest" description="Disordered" evidence="1">
    <location>
        <begin position="75"/>
        <end position="95"/>
    </location>
</feature>
<proteinExistence type="predicted"/>
<sequence length="95" mass="10078">MAGSVRDVVAVEAVAYSSSLLPEDIAAMIKEEYPDAEVTADQPAGLRLDGTGRATMPVWHVTAERRASVRCGPCGPVRRNRSAGPRRAVCGVREG</sequence>
<accession>A0ABS2HPP3</accession>
<dbReference type="RefSeq" id="WP_205081286.1">
    <property type="nucleotide sequence ID" value="NZ_JAFEUF010000010.1"/>
</dbReference>
<evidence type="ECO:0000256" key="1">
    <source>
        <dbReference type="SAM" id="MobiDB-lite"/>
    </source>
</evidence>
<gene>
    <name evidence="2" type="ORF">JS521_03850</name>
</gene>
<keyword evidence="3" id="KW-1185">Reference proteome</keyword>